<protein>
    <submittedName>
        <fullName evidence="1">Uncharacterized protein</fullName>
    </submittedName>
</protein>
<proteinExistence type="predicted"/>
<dbReference type="EMBL" id="CM029039">
    <property type="protein sequence ID" value="KAG2644870.1"/>
    <property type="molecule type" value="Genomic_DNA"/>
</dbReference>
<accession>A0A8T0WAY4</accession>
<feature type="non-terminal residue" evidence="1">
    <location>
        <position position="1"/>
    </location>
</feature>
<sequence length="125" mass="12904">RWLRRSSGYCGGCFIFESRVQGSFAVRIRQEGPGISYEASGLGEGGRARVVGAGVVEHVGGAAIVSFDDGRVAGGWDGGDEAKDGVGFWGPAREALVLGGAKGGGDDIEELAARDAWVDGEDTDE</sequence>
<name>A0A8T0WAY4_PANVG</name>
<gene>
    <name evidence="1" type="ORF">PVAP13_2KG382500</name>
</gene>
<comment type="caution">
    <text evidence="1">The sequence shown here is derived from an EMBL/GenBank/DDBJ whole genome shotgun (WGS) entry which is preliminary data.</text>
</comment>
<reference evidence="1" key="1">
    <citation type="submission" date="2020-05" db="EMBL/GenBank/DDBJ databases">
        <title>WGS assembly of Panicum virgatum.</title>
        <authorList>
            <person name="Lovell J.T."/>
            <person name="Jenkins J."/>
            <person name="Shu S."/>
            <person name="Juenger T.E."/>
            <person name="Schmutz J."/>
        </authorList>
    </citation>
    <scope>NUCLEOTIDE SEQUENCE</scope>
    <source>
        <strain evidence="1">AP13</strain>
    </source>
</reference>
<organism evidence="1 2">
    <name type="scientific">Panicum virgatum</name>
    <name type="common">Blackwell switchgrass</name>
    <dbReference type="NCBI Taxonomy" id="38727"/>
    <lineage>
        <taxon>Eukaryota</taxon>
        <taxon>Viridiplantae</taxon>
        <taxon>Streptophyta</taxon>
        <taxon>Embryophyta</taxon>
        <taxon>Tracheophyta</taxon>
        <taxon>Spermatophyta</taxon>
        <taxon>Magnoliopsida</taxon>
        <taxon>Liliopsida</taxon>
        <taxon>Poales</taxon>
        <taxon>Poaceae</taxon>
        <taxon>PACMAD clade</taxon>
        <taxon>Panicoideae</taxon>
        <taxon>Panicodae</taxon>
        <taxon>Paniceae</taxon>
        <taxon>Panicinae</taxon>
        <taxon>Panicum</taxon>
        <taxon>Panicum sect. Hiantes</taxon>
    </lineage>
</organism>
<evidence type="ECO:0000313" key="1">
    <source>
        <dbReference type="EMBL" id="KAG2644870.1"/>
    </source>
</evidence>
<keyword evidence="2" id="KW-1185">Reference proteome</keyword>
<dbReference type="AlphaFoldDB" id="A0A8T0WAY4"/>
<dbReference type="Proteomes" id="UP000823388">
    <property type="component" value="Chromosome 2K"/>
</dbReference>
<evidence type="ECO:0000313" key="2">
    <source>
        <dbReference type="Proteomes" id="UP000823388"/>
    </source>
</evidence>